<feature type="domain" description="SLC12A transporter C-terminal" evidence="9">
    <location>
        <begin position="543"/>
        <end position="627"/>
    </location>
</feature>
<evidence type="ECO:0000256" key="5">
    <source>
        <dbReference type="ARBA" id="ARBA00022989"/>
    </source>
</evidence>
<evidence type="ECO:0000259" key="9">
    <source>
        <dbReference type="Pfam" id="PF03522"/>
    </source>
</evidence>
<dbReference type="Proteomes" id="UP000031516">
    <property type="component" value="Unassembled WGS sequence"/>
</dbReference>
<feature type="transmembrane region" description="Helical" evidence="7">
    <location>
        <begin position="306"/>
        <end position="326"/>
    </location>
</feature>
<dbReference type="InterPro" id="IPR018491">
    <property type="entry name" value="SLC12_C"/>
</dbReference>
<evidence type="ECO:0000259" key="8">
    <source>
        <dbReference type="Pfam" id="PF00324"/>
    </source>
</evidence>
<feature type="transmembrane region" description="Helical" evidence="7">
    <location>
        <begin position="451"/>
        <end position="470"/>
    </location>
</feature>
<evidence type="ECO:0000256" key="1">
    <source>
        <dbReference type="ARBA" id="ARBA00004141"/>
    </source>
</evidence>
<name>A0A0A8LCB8_9SACH</name>
<gene>
    <name evidence="10" type="ORF">KLDO_g4034</name>
</gene>
<dbReference type="InterPro" id="IPR004841">
    <property type="entry name" value="AA-permease/SLC12A_dom"/>
</dbReference>
<organism evidence="10 11">
    <name type="scientific">Kluyveromyces dobzhanskii CBS 2104</name>
    <dbReference type="NCBI Taxonomy" id="1427455"/>
    <lineage>
        <taxon>Eukaryota</taxon>
        <taxon>Fungi</taxon>
        <taxon>Dikarya</taxon>
        <taxon>Ascomycota</taxon>
        <taxon>Saccharomycotina</taxon>
        <taxon>Saccharomycetes</taxon>
        <taxon>Saccharomycetales</taxon>
        <taxon>Saccharomycetaceae</taxon>
        <taxon>Kluyveromyces</taxon>
    </lineage>
</organism>
<comment type="similarity">
    <text evidence="2">Belongs to the SLC12A transporter family.</text>
</comment>
<keyword evidence="4 7" id="KW-0812">Transmembrane</keyword>
<feature type="domain" description="Amino acid permease/ SLC12A" evidence="8">
    <location>
        <begin position="62"/>
        <end position="530"/>
    </location>
</feature>
<keyword evidence="5 7" id="KW-1133">Transmembrane helix</keyword>
<dbReference type="AlphaFoldDB" id="A0A0A8LCB8"/>
<dbReference type="EMBL" id="CCBQ010000045">
    <property type="protein sequence ID" value="CDO95805.1"/>
    <property type="molecule type" value="Genomic_DNA"/>
</dbReference>
<protein>
    <submittedName>
        <fullName evidence="10">WGS project CCBQ000000000 data, contig 00015</fullName>
    </submittedName>
</protein>
<feature type="transmembrane region" description="Helical" evidence="7">
    <location>
        <begin position="213"/>
        <end position="231"/>
    </location>
</feature>
<keyword evidence="6 7" id="KW-0472">Membrane</keyword>
<feature type="transmembrane region" description="Helical" evidence="7">
    <location>
        <begin position="89"/>
        <end position="114"/>
    </location>
</feature>
<feature type="transmembrane region" description="Helical" evidence="7">
    <location>
        <begin position="62"/>
        <end position="83"/>
    </location>
</feature>
<evidence type="ECO:0000256" key="7">
    <source>
        <dbReference type="SAM" id="Phobius"/>
    </source>
</evidence>
<evidence type="ECO:0000256" key="3">
    <source>
        <dbReference type="ARBA" id="ARBA00022448"/>
    </source>
</evidence>
<dbReference type="Pfam" id="PF00324">
    <property type="entry name" value="AA_permease"/>
    <property type="match status" value="1"/>
</dbReference>
<feature type="transmembrane region" description="Helical" evidence="7">
    <location>
        <begin position="135"/>
        <end position="159"/>
    </location>
</feature>
<reference evidence="10 11" key="1">
    <citation type="submission" date="2014-03" db="EMBL/GenBank/DDBJ databases">
        <title>The genome of Kluyveromyces dobzhanskii.</title>
        <authorList>
            <person name="Nystedt B."/>
            <person name="Astrom S."/>
        </authorList>
    </citation>
    <scope>NUCLEOTIDE SEQUENCE [LARGE SCALE GENOMIC DNA]</scope>
    <source>
        <strain evidence="10 11">CBS 2104</strain>
    </source>
</reference>
<feature type="transmembrane region" description="Helical" evidence="7">
    <location>
        <begin position="275"/>
        <end position="294"/>
    </location>
</feature>
<dbReference type="Pfam" id="PF03522">
    <property type="entry name" value="SLC12"/>
    <property type="match status" value="1"/>
</dbReference>
<dbReference type="GO" id="GO:0055064">
    <property type="term" value="P:chloride ion homeostasis"/>
    <property type="evidence" value="ECO:0007669"/>
    <property type="project" value="TreeGrafter"/>
</dbReference>
<dbReference type="GO" id="GO:0055075">
    <property type="term" value="P:potassium ion homeostasis"/>
    <property type="evidence" value="ECO:0007669"/>
    <property type="project" value="TreeGrafter"/>
</dbReference>
<comment type="caution">
    <text evidence="10">The sequence shown here is derived from an EMBL/GenBank/DDBJ whole genome shotgun (WGS) entry which is preliminary data.</text>
</comment>
<dbReference type="OrthoDB" id="2020542at2759"/>
<dbReference type="Gene3D" id="1.20.1740.10">
    <property type="entry name" value="Amino acid/polyamine transporter I"/>
    <property type="match status" value="1"/>
</dbReference>
<dbReference type="PANTHER" id="PTHR11827">
    <property type="entry name" value="SOLUTE CARRIER FAMILY 12, CATION COTRANSPORTERS"/>
    <property type="match status" value="1"/>
</dbReference>
<accession>A0A0A8LCB8</accession>
<comment type="subcellular location">
    <subcellularLocation>
        <location evidence="1">Membrane</location>
        <topology evidence="1">Multi-pass membrane protein</topology>
    </subcellularLocation>
</comment>
<feature type="transmembrane region" description="Helical" evidence="7">
    <location>
        <begin position="346"/>
        <end position="374"/>
    </location>
</feature>
<dbReference type="GO" id="GO:0015379">
    <property type="term" value="F:potassium:chloride symporter activity"/>
    <property type="evidence" value="ECO:0007669"/>
    <property type="project" value="TreeGrafter"/>
</dbReference>
<evidence type="ECO:0000256" key="6">
    <source>
        <dbReference type="ARBA" id="ARBA00023136"/>
    </source>
</evidence>
<sequence>MSKFYDLPGSHLPSKTERSPLLTRRQSLTYFQYQDTPIQQVLSSKYDLENPHRNKLGTFDGVFVPTALNVLSILMFLRFGFIIGQMGILGTFFLLILSFLIDLLTTLSISAISTNGTVRGGGAYYMISRCLGPEFGGSIGLIFFIGQILNSGMNIVGIVEPLMYNFGTTEGVLARVLPEGHWYQFTYSTILLLICLGVATIGSQTVSRAGNVLFWLLLASTISIPISVLFVKPFELNGIVYTGPSLQVLKQNLYPKFTKGAAGSVLKGKESFNDLFGIFFPATAGIFAGAGMSSELRKPSKSIPKGTLWGLLLTFVCYSLVIVSLGCSVPKDSLHKDVQIIQTVSGFQSIILVGELSTSLFSVIVGMVGAAYVLEAISKDNILPGISIFGRNPILCLLSSWFLTQLCLFSDVNKIATFITMTFLMTFIVMNMACFLLEISSAPNFRPSFTWFNRYTAFLGVMFSIVAMYVVDNVSASAVISSLCLLFVIIHYFCPPKPWGDVSQSLIYHQVRKYLLRLRQDNVKYWRPQVLLMVDNPRTSWNLIKFCNHLKKGGLYILGHVTVASNFQSEYQELNKQMKAWVNIRDMAGIKAFVQIGMGPTLPWGIRNVFMGSGLGGMKPNITVLGFFDLKNYIQKKRTPGVEPHSPLRDEMNMKATKNDGSISIDIPNCPKFDSLPTDDCKNEEKVKLQQWVQVIEDLSLMRSNIAVAYGFKNIILPQKNDTTNVKKYIDLYPIQMSATIVNENSSGEVTTTNFDTYTLILQLGAILTTVPEWHKTHQLRVIVFVENETERYDEKKRIDALLSVLRIEAEVLVPSLDQFRVYNTIVKADLIAKDYVDETLKDDDWWRDLVNARTRQHFSRRFTNTEPTSIKVNGNHLKNKYDISNLQRLGVSLKMSSSMPVTDIAVNESEDESDYCQGVNGSSSTLLNNADQGQGIHPVRSFKALDDASIRSNRPVFSSKTMPKTKVIEEATGQQPTLVPVVDRINEVKNPVLPPLSPCQSSSDMIESIDELTFNMLPSRAQHLILHDMMKQVSSKSNLLLSTLPLPPLATHKNEQESLEYVQNIDIWLDGLPPTFLINSQSMTVTTAL</sequence>
<keyword evidence="3" id="KW-0813">Transport</keyword>
<feature type="transmembrane region" description="Helical" evidence="7">
    <location>
        <begin position="415"/>
        <end position="439"/>
    </location>
</feature>
<dbReference type="GO" id="GO:0006884">
    <property type="term" value="P:cell volume homeostasis"/>
    <property type="evidence" value="ECO:0007669"/>
    <property type="project" value="TreeGrafter"/>
</dbReference>
<feature type="transmembrane region" description="Helical" evidence="7">
    <location>
        <begin position="182"/>
        <end position="201"/>
    </location>
</feature>
<dbReference type="PANTHER" id="PTHR11827:SF72">
    <property type="entry name" value="GH08340P"/>
    <property type="match status" value="1"/>
</dbReference>
<evidence type="ECO:0000313" key="11">
    <source>
        <dbReference type="Proteomes" id="UP000031516"/>
    </source>
</evidence>
<evidence type="ECO:0000256" key="4">
    <source>
        <dbReference type="ARBA" id="ARBA00022692"/>
    </source>
</evidence>
<dbReference type="GO" id="GO:0005774">
    <property type="term" value="C:vacuolar membrane"/>
    <property type="evidence" value="ECO:0007669"/>
    <property type="project" value="TreeGrafter"/>
</dbReference>
<keyword evidence="11" id="KW-1185">Reference proteome</keyword>
<proteinExistence type="inferred from homology"/>
<feature type="transmembrane region" description="Helical" evidence="7">
    <location>
        <begin position="476"/>
        <end position="494"/>
    </location>
</feature>
<dbReference type="GO" id="GO:0034486">
    <property type="term" value="P:vacuolar transmembrane transport"/>
    <property type="evidence" value="ECO:0007669"/>
    <property type="project" value="TreeGrafter"/>
</dbReference>
<dbReference type="InterPro" id="IPR004842">
    <property type="entry name" value="SLC12A_fam"/>
</dbReference>
<dbReference type="FunFam" id="1.20.1740.10:FF:000013">
    <property type="entry name" value="Solute carrier family 12 member"/>
    <property type="match status" value="1"/>
</dbReference>
<evidence type="ECO:0000313" key="10">
    <source>
        <dbReference type="EMBL" id="CDO95805.1"/>
    </source>
</evidence>
<feature type="transmembrane region" description="Helical" evidence="7">
    <location>
        <begin position="381"/>
        <end position="403"/>
    </location>
</feature>
<evidence type="ECO:0000256" key="2">
    <source>
        <dbReference type="ARBA" id="ARBA00010593"/>
    </source>
</evidence>